<dbReference type="InterPro" id="IPR012318">
    <property type="entry name" value="HTH_CRP"/>
</dbReference>
<dbReference type="InterPro" id="IPR036390">
    <property type="entry name" value="WH_DNA-bd_sf"/>
</dbReference>
<dbReference type="PRINTS" id="PR00034">
    <property type="entry name" value="HTHCRP"/>
</dbReference>
<dbReference type="EMBL" id="JAEANY010000001">
    <property type="protein sequence ID" value="MBH5321785.1"/>
    <property type="molecule type" value="Genomic_DNA"/>
</dbReference>
<dbReference type="Gene3D" id="1.10.10.10">
    <property type="entry name" value="Winged helix-like DNA-binding domain superfamily/Winged helix DNA-binding domain"/>
    <property type="match status" value="1"/>
</dbReference>
<evidence type="ECO:0000313" key="5">
    <source>
        <dbReference type="EMBL" id="MBH5321785.1"/>
    </source>
</evidence>
<accession>A0ABS0N1D9</accession>
<gene>
    <name evidence="5" type="ORF">I5L03_04190</name>
</gene>
<dbReference type="CDD" id="cd00038">
    <property type="entry name" value="CAP_ED"/>
    <property type="match status" value="1"/>
</dbReference>
<dbReference type="PANTHER" id="PTHR24567:SF75">
    <property type="entry name" value="FUMARATE AND NITRATE REDUCTION REGULATORY PROTEIN"/>
    <property type="match status" value="1"/>
</dbReference>
<comment type="caution">
    <text evidence="5">The sequence shown here is derived from an EMBL/GenBank/DDBJ whole genome shotgun (WGS) entry which is preliminary data.</text>
</comment>
<keyword evidence="2" id="KW-0238">DNA-binding</keyword>
<dbReference type="CDD" id="cd00092">
    <property type="entry name" value="HTH_CRP"/>
    <property type="match status" value="1"/>
</dbReference>
<reference evidence="5 6" key="1">
    <citation type="submission" date="2020-11" db="EMBL/GenBank/DDBJ databases">
        <title>Erythrobacter sediminis sp. nov., a marine bacterium from a tidal flat of Garorim Bay.</title>
        <authorList>
            <person name="Kim D."/>
            <person name="Yoo Y."/>
            <person name="Kim J.-J."/>
        </authorList>
    </citation>
    <scope>NUCLEOTIDE SEQUENCE [LARGE SCALE GENOMIC DNA]</scope>
    <source>
        <strain evidence="5 6">JGD-13</strain>
    </source>
</reference>
<dbReference type="SUPFAM" id="SSF51206">
    <property type="entry name" value="cAMP-binding domain-like"/>
    <property type="match status" value="1"/>
</dbReference>
<proteinExistence type="predicted"/>
<dbReference type="Pfam" id="PF13545">
    <property type="entry name" value="HTH_Crp_2"/>
    <property type="match status" value="1"/>
</dbReference>
<dbReference type="Proteomes" id="UP000602442">
    <property type="component" value="Unassembled WGS sequence"/>
</dbReference>
<dbReference type="InterPro" id="IPR050397">
    <property type="entry name" value="Env_Response_Regulators"/>
</dbReference>
<feature type="domain" description="HTH crp-type" evidence="4">
    <location>
        <begin position="146"/>
        <end position="220"/>
    </location>
</feature>
<keyword evidence="3" id="KW-0804">Transcription</keyword>
<evidence type="ECO:0000256" key="1">
    <source>
        <dbReference type="ARBA" id="ARBA00023015"/>
    </source>
</evidence>
<dbReference type="InterPro" id="IPR000595">
    <property type="entry name" value="cNMP-bd_dom"/>
</dbReference>
<organism evidence="5 6">
    <name type="scientific">Aurantiacibacter sediminis</name>
    <dbReference type="NCBI Taxonomy" id="2793064"/>
    <lineage>
        <taxon>Bacteria</taxon>
        <taxon>Pseudomonadati</taxon>
        <taxon>Pseudomonadota</taxon>
        <taxon>Alphaproteobacteria</taxon>
        <taxon>Sphingomonadales</taxon>
        <taxon>Erythrobacteraceae</taxon>
        <taxon>Aurantiacibacter</taxon>
    </lineage>
</organism>
<dbReference type="InterPro" id="IPR014710">
    <property type="entry name" value="RmlC-like_jellyroll"/>
</dbReference>
<sequence length="233" mass="25888">MIEATEPFAMFAEAILPSDLPDALYMHLGAIAEQCELAAHEVQTHSGDAEKLIFIAQGSAKLVAKGAGEREQIIGFHFAGDFLRLPCPCEHSYTLVALEDAQLLVFSASQFVELARGEPGILQHLLDQSATMLDRSREKSIVLGRKNACERMASFLLSMARRIGEEQADTIRLTLPMSRREIGESLGLTIETVSRQLTLLRDAQIIETHGRNQVILRHPEELQKRSGWLTRAN</sequence>
<dbReference type="PROSITE" id="PS00042">
    <property type="entry name" value="HTH_CRP_1"/>
    <property type="match status" value="1"/>
</dbReference>
<dbReference type="SMART" id="SM00419">
    <property type="entry name" value="HTH_CRP"/>
    <property type="match status" value="1"/>
</dbReference>
<evidence type="ECO:0000256" key="2">
    <source>
        <dbReference type="ARBA" id="ARBA00023125"/>
    </source>
</evidence>
<keyword evidence="6" id="KW-1185">Reference proteome</keyword>
<name>A0ABS0N1D9_9SPHN</name>
<evidence type="ECO:0000313" key="6">
    <source>
        <dbReference type="Proteomes" id="UP000602442"/>
    </source>
</evidence>
<dbReference type="PANTHER" id="PTHR24567">
    <property type="entry name" value="CRP FAMILY TRANSCRIPTIONAL REGULATORY PROTEIN"/>
    <property type="match status" value="1"/>
</dbReference>
<dbReference type="Gene3D" id="2.60.120.10">
    <property type="entry name" value="Jelly Rolls"/>
    <property type="match status" value="1"/>
</dbReference>
<evidence type="ECO:0000256" key="3">
    <source>
        <dbReference type="ARBA" id="ARBA00023163"/>
    </source>
</evidence>
<dbReference type="InterPro" id="IPR036388">
    <property type="entry name" value="WH-like_DNA-bd_sf"/>
</dbReference>
<dbReference type="SUPFAM" id="SSF46785">
    <property type="entry name" value="Winged helix' DNA-binding domain"/>
    <property type="match status" value="1"/>
</dbReference>
<evidence type="ECO:0000259" key="4">
    <source>
        <dbReference type="PROSITE" id="PS51063"/>
    </source>
</evidence>
<dbReference type="PROSITE" id="PS51063">
    <property type="entry name" value="HTH_CRP_2"/>
    <property type="match status" value="1"/>
</dbReference>
<dbReference type="Pfam" id="PF00027">
    <property type="entry name" value="cNMP_binding"/>
    <property type="match status" value="1"/>
</dbReference>
<protein>
    <submittedName>
        <fullName evidence="5">Crp/Fnr family transcriptional regulator</fullName>
    </submittedName>
</protein>
<dbReference type="RefSeq" id="WP_339379581.1">
    <property type="nucleotide sequence ID" value="NZ_CAWPTA010000006.1"/>
</dbReference>
<dbReference type="InterPro" id="IPR018490">
    <property type="entry name" value="cNMP-bd_dom_sf"/>
</dbReference>
<dbReference type="InterPro" id="IPR018335">
    <property type="entry name" value="Tscrpt_reg_HTH_Crp-type_CS"/>
</dbReference>
<keyword evidence="1" id="KW-0805">Transcription regulation</keyword>